<organism evidence="6 7">
    <name type="scientific">Sphaerisporangium rufum</name>
    <dbReference type="NCBI Taxonomy" id="1381558"/>
    <lineage>
        <taxon>Bacteria</taxon>
        <taxon>Bacillati</taxon>
        <taxon>Actinomycetota</taxon>
        <taxon>Actinomycetes</taxon>
        <taxon>Streptosporangiales</taxon>
        <taxon>Streptosporangiaceae</taxon>
        <taxon>Sphaerisporangium</taxon>
    </lineage>
</organism>
<dbReference type="PRINTS" id="PR00598">
    <property type="entry name" value="HTHMARR"/>
</dbReference>
<evidence type="ECO:0000313" key="6">
    <source>
        <dbReference type="EMBL" id="GII81152.1"/>
    </source>
</evidence>
<dbReference type="InterPro" id="IPR036390">
    <property type="entry name" value="WH_DNA-bd_sf"/>
</dbReference>
<dbReference type="InterPro" id="IPR023187">
    <property type="entry name" value="Tscrpt_reg_MarR-type_CS"/>
</dbReference>
<evidence type="ECO:0000256" key="2">
    <source>
        <dbReference type="ARBA" id="ARBA00023125"/>
    </source>
</evidence>
<feature type="domain" description="HTH marR-type" evidence="5">
    <location>
        <begin position="1"/>
        <end position="133"/>
    </location>
</feature>
<accession>A0A919R7M0</accession>
<name>A0A919R7M0_9ACTN</name>
<reference evidence="6" key="1">
    <citation type="submission" date="2021-01" db="EMBL/GenBank/DDBJ databases">
        <title>Whole genome shotgun sequence of Sphaerisporangium rufum NBRC 109079.</title>
        <authorList>
            <person name="Komaki H."/>
            <person name="Tamura T."/>
        </authorList>
    </citation>
    <scope>NUCLEOTIDE SEQUENCE</scope>
    <source>
        <strain evidence="6">NBRC 109079</strain>
    </source>
</reference>
<dbReference type="Proteomes" id="UP000655287">
    <property type="component" value="Unassembled WGS sequence"/>
</dbReference>
<dbReference type="RefSeq" id="WP_203992997.1">
    <property type="nucleotide sequence ID" value="NZ_BOOU01000089.1"/>
</dbReference>
<dbReference type="InterPro" id="IPR000835">
    <property type="entry name" value="HTH_MarR-typ"/>
</dbReference>
<dbReference type="PANTHER" id="PTHR42756:SF1">
    <property type="entry name" value="TRANSCRIPTIONAL REPRESSOR OF EMRAB OPERON"/>
    <property type="match status" value="1"/>
</dbReference>
<proteinExistence type="predicted"/>
<evidence type="ECO:0000313" key="7">
    <source>
        <dbReference type="Proteomes" id="UP000655287"/>
    </source>
</evidence>
<comment type="caution">
    <text evidence="6">The sequence shown here is derived from an EMBL/GenBank/DDBJ whole genome shotgun (WGS) entry which is preliminary data.</text>
</comment>
<feature type="compositionally biased region" description="Low complexity" evidence="4">
    <location>
        <begin position="136"/>
        <end position="145"/>
    </location>
</feature>
<dbReference type="SMART" id="SM00347">
    <property type="entry name" value="HTH_MARR"/>
    <property type="match status" value="1"/>
</dbReference>
<feature type="region of interest" description="Disordered" evidence="4">
    <location>
        <begin position="132"/>
        <end position="170"/>
    </location>
</feature>
<keyword evidence="2" id="KW-0238">DNA-binding</keyword>
<dbReference type="Pfam" id="PF12802">
    <property type="entry name" value="MarR_2"/>
    <property type="match status" value="1"/>
</dbReference>
<dbReference type="GO" id="GO:0003700">
    <property type="term" value="F:DNA-binding transcription factor activity"/>
    <property type="evidence" value="ECO:0007669"/>
    <property type="project" value="InterPro"/>
</dbReference>
<dbReference type="GO" id="GO:0003677">
    <property type="term" value="F:DNA binding"/>
    <property type="evidence" value="ECO:0007669"/>
    <property type="project" value="UniProtKB-KW"/>
</dbReference>
<dbReference type="PANTHER" id="PTHR42756">
    <property type="entry name" value="TRANSCRIPTIONAL REGULATOR, MARR"/>
    <property type="match status" value="1"/>
</dbReference>
<evidence type="ECO:0000256" key="3">
    <source>
        <dbReference type="ARBA" id="ARBA00023163"/>
    </source>
</evidence>
<keyword evidence="1" id="KW-0805">Transcription regulation</keyword>
<dbReference type="EMBL" id="BOOU01000089">
    <property type="protein sequence ID" value="GII81152.1"/>
    <property type="molecule type" value="Genomic_DNA"/>
</dbReference>
<keyword evidence="7" id="KW-1185">Reference proteome</keyword>
<dbReference type="AlphaFoldDB" id="A0A919R7M0"/>
<evidence type="ECO:0000256" key="1">
    <source>
        <dbReference type="ARBA" id="ARBA00023015"/>
    </source>
</evidence>
<dbReference type="Gene3D" id="1.10.10.10">
    <property type="entry name" value="Winged helix-like DNA-binding domain superfamily/Winged helix DNA-binding domain"/>
    <property type="match status" value="1"/>
</dbReference>
<sequence>MTEVLRLFTKASKLLRAAADEAMSAHGVRVGQNLVLEVLWEEDGLTPGEVAARMGVATPTIVNTATRMEAAGLLARRRDAADRRLVRLYLTERARSARGPIEEARRRLTEHATATLTGAERRHLESALQKIVDRMSAAPAGSSGAESEDGVPGGDTSAASGESGRGAAAG</sequence>
<dbReference type="PROSITE" id="PS50995">
    <property type="entry name" value="HTH_MARR_2"/>
    <property type="match status" value="1"/>
</dbReference>
<keyword evidence="3" id="KW-0804">Transcription</keyword>
<dbReference type="InterPro" id="IPR036388">
    <property type="entry name" value="WH-like_DNA-bd_sf"/>
</dbReference>
<evidence type="ECO:0000259" key="5">
    <source>
        <dbReference type="PROSITE" id="PS50995"/>
    </source>
</evidence>
<gene>
    <name evidence="6" type="ORF">Sru01_61340</name>
</gene>
<protein>
    <recommendedName>
        <fullName evidence="5">HTH marR-type domain-containing protein</fullName>
    </recommendedName>
</protein>
<dbReference type="PROSITE" id="PS01117">
    <property type="entry name" value="HTH_MARR_1"/>
    <property type="match status" value="1"/>
</dbReference>
<evidence type="ECO:0000256" key="4">
    <source>
        <dbReference type="SAM" id="MobiDB-lite"/>
    </source>
</evidence>
<dbReference type="SUPFAM" id="SSF46785">
    <property type="entry name" value="Winged helix' DNA-binding domain"/>
    <property type="match status" value="1"/>
</dbReference>